<dbReference type="Pfam" id="PF13542">
    <property type="entry name" value="HTH_Tnp_ISL3"/>
    <property type="match status" value="1"/>
</dbReference>
<dbReference type="PANTHER" id="PTHR33498:SF1">
    <property type="entry name" value="TRANSPOSASE FOR INSERTION SEQUENCE ELEMENT IS1557"/>
    <property type="match status" value="1"/>
</dbReference>
<dbReference type="OrthoDB" id="3238779at2"/>
<dbReference type="InterPro" id="IPR047951">
    <property type="entry name" value="Transpos_ISL3"/>
</dbReference>
<evidence type="ECO:0000313" key="5">
    <source>
        <dbReference type="Proteomes" id="UP000199480"/>
    </source>
</evidence>
<accession>A0A1H1LGR0</accession>
<name>A0A1H1LGR0_9ACTN</name>
<dbReference type="AlphaFoldDB" id="A0A1H1LGR0"/>
<feature type="region of interest" description="Disordered" evidence="1">
    <location>
        <begin position="264"/>
        <end position="285"/>
    </location>
</feature>
<organism evidence="4 5">
    <name type="scientific">Parafannyhessea umbonata</name>
    <dbReference type="NCBI Taxonomy" id="604330"/>
    <lineage>
        <taxon>Bacteria</taxon>
        <taxon>Bacillati</taxon>
        <taxon>Actinomycetota</taxon>
        <taxon>Coriobacteriia</taxon>
        <taxon>Coriobacteriales</taxon>
        <taxon>Atopobiaceae</taxon>
        <taxon>Parafannyhessea</taxon>
    </lineage>
</organism>
<proteinExistence type="predicted"/>
<dbReference type="GeneID" id="78500252"/>
<dbReference type="NCBIfam" id="NF033550">
    <property type="entry name" value="transpos_ISL3"/>
    <property type="match status" value="1"/>
</dbReference>
<feature type="domain" description="Transposase IS204/IS1001/IS1096/IS1165 helix-turn-helix" evidence="3">
    <location>
        <begin position="90"/>
        <end position="139"/>
    </location>
</feature>
<dbReference type="InterPro" id="IPR032877">
    <property type="entry name" value="Transposase_HTH"/>
</dbReference>
<dbReference type="EMBL" id="LT629759">
    <property type="protein sequence ID" value="SDR73049.1"/>
    <property type="molecule type" value="Genomic_DNA"/>
</dbReference>
<evidence type="ECO:0000259" key="2">
    <source>
        <dbReference type="Pfam" id="PF01610"/>
    </source>
</evidence>
<dbReference type="RefSeq" id="WP_090862042.1">
    <property type="nucleotide sequence ID" value="NZ_LT629759.1"/>
</dbReference>
<evidence type="ECO:0000313" key="4">
    <source>
        <dbReference type="EMBL" id="SDR73049.1"/>
    </source>
</evidence>
<evidence type="ECO:0000256" key="1">
    <source>
        <dbReference type="SAM" id="MobiDB-lite"/>
    </source>
</evidence>
<evidence type="ECO:0000259" key="3">
    <source>
        <dbReference type="Pfam" id="PF13542"/>
    </source>
</evidence>
<dbReference type="Pfam" id="PF01610">
    <property type="entry name" value="DDE_Tnp_ISL3"/>
    <property type="match status" value="1"/>
</dbReference>
<reference evidence="5" key="1">
    <citation type="submission" date="2016-10" db="EMBL/GenBank/DDBJ databases">
        <authorList>
            <person name="Varghese N."/>
            <person name="Submissions S."/>
        </authorList>
    </citation>
    <scope>NUCLEOTIDE SEQUENCE [LARGE SCALE GENOMIC DNA]</scope>
    <source>
        <strain evidence="5">DSM 22620</strain>
    </source>
</reference>
<dbReference type="InterPro" id="IPR002560">
    <property type="entry name" value="Transposase_DDE"/>
</dbReference>
<sequence length="457" mass="51532">MKSLLLLALGLARTVVLGARIEAERIVVSVRPYKREQRRCPVCGRACDFYDMANRGAPRLWRAMDLARSACYLEYAPCRVRCPEHGVRTEAVPWARHGARFTRDFEDWVAWLAVRCTAPAVSELARVEWHSVGGVCRRVYAELEAARGASRFDGVRRIGIDETSYKKGHKYVMVVVDHDRGCLIWAHEGTGKDVLNLFLDELTREQRRAIEVVTADGARWIRQLVKRRCPNARWVMDPFHVVQWMNDALDAVRCEEWNAARAAARAARPRPEGKRGRPAKGELPPEEVRALEEEAASIKGSRYALVKNPEDLTDGQRARLEALKKRAGSRLVRAWELKEDLRAVFRAADGSEAAELLDDWMHRAAYCKIAKVVAVEKKVRRRRDDIIAAVELGISNGRVEAINNKIKVAVRMGYGFRNTDNLVALLMLRCGDCQPQLPGRPVKARKKGVKGAKSVAA</sequence>
<feature type="domain" description="Transposase IS204/IS1001/IS1096/IS1165 DDE" evidence="2">
    <location>
        <begin position="158"/>
        <end position="424"/>
    </location>
</feature>
<dbReference type="PANTHER" id="PTHR33498">
    <property type="entry name" value="TRANSPOSASE FOR INSERTION SEQUENCE ELEMENT IS1557"/>
    <property type="match status" value="1"/>
</dbReference>
<protein>
    <submittedName>
        <fullName evidence="4">Transposase</fullName>
    </submittedName>
</protein>
<dbReference type="Proteomes" id="UP000199480">
    <property type="component" value="Chromosome I"/>
</dbReference>
<gene>
    <name evidence="4" type="ORF">SAMN04489857_0893</name>
</gene>